<dbReference type="Proteomes" id="UP000729357">
    <property type="component" value="Unassembled WGS sequence"/>
</dbReference>
<organism evidence="3 4">
    <name type="scientific">Aureobasidium melanogenum</name>
    <name type="common">Aureobasidium pullulans var. melanogenum</name>
    <dbReference type="NCBI Taxonomy" id="46634"/>
    <lineage>
        <taxon>Eukaryota</taxon>
        <taxon>Fungi</taxon>
        <taxon>Dikarya</taxon>
        <taxon>Ascomycota</taxon>
        <taxon>Pezizomycotina</taxon>
        <taxon>Dothideomycetes</taxon>
        <taxon>Dothideomycetidae</taxon>
        <taxon>Dothideales</taxon>
        <taxon>Saccotheciaceae</taxon>
        <taxon>Aureobasidium</taxon>
    </lineage>
</organism>
<feature type="compositionally biased region" description="Polar residues" evidence="1">
    <location>
        <begin position="272"/>
        <end position="286"/>
    </location>
</feature>
<feature type="chain" id="PRO_5040465806" evidence="2">
    <location>
        <begin position="23"/>
        <end position="345"/>
    </location>
</feature>
<sequence>MRETQTSFLWFALLGFARSVLSEKADCGDGLELNALQGVESTFSIPVKKPCSAALITFSDGTDLMLDPRTNTSCHNPISEAQTFATVIGSDAPEGIATLTFQCSEQVYCMSINVAEGNVSDSQTSVRSVCPNLTNTSRESSGAAIGATQVSKVSGKSAHQGSAPTSQSDLSISTTSSDDSNGFSASLGVGVLGNGTYTASLDSIGLSQSASQTLFDLSAGTTLTTSSTWAPSPSRTSDVPISRTTMLSLNRSDTVMPATTTAPLYHADVSTSKTATTLSDDNSTAKGTDIQLPYGNQSRELESSPDSTAQPITAYPLQNDTGTTSPTQTASQDPSTCACYPLPTF</sequence>
<dbReference type="EMBL" id="JAHFXS010001836">
    <property type="protein sequence ID" value="KAG9975286.1"/>
    <property type="molecule type" value="Genomic_DNA"/>
</dbReference>
<keyword evidence="2" id="KW-0732">Signal</keyword>
<name>A0A9P8FJ13_AURME</name>
<gene>
    <name evidence="3" type="ORF">KCU98_g11442</name>
</gene>
<evidence type="ECO:0000313" key="4">
    <source>
        <dbReference type="Proteomes" id="UP000729357"/>
    </source>
</evidence>
<reference evidence="3" key="2">
    <citation type="submission" date="2021-08" db="EMBL/GenBank/DDBJ databases">
        <authorList>
            <person name="Gostincar C."/>
            <person name="Sun X."/>
            <person name="Song Z."/>
            <person name="Gunde-Cimerman N."/>
        </authorList>
    </citation>
    <scope>NUCLEOTIDE SEQUENCE</scope>
    <source>
        <strain evidence="3">EXF-9298</strain>
    </source>
</reference>
<feature type="region of interest" description="Disordered" evidence="1">
    <location>
        <begin position="272"/>
        <end position="335"/>
    </location>
</feature>
<feature type="non-terminal residue" evidence="3">
    <location>
        <position position="345"/>
    </location>
</feature>
<reference evidence="3" key="1">
    <citation type="journal article" date="2021" name="J Fungi (Basel)">
        <title>Virulence traits and population genomics of the black yeast Aureobasidium melanogenum.</title>
        <authorList>
            <person name="Cernosa A."/>
            <person name="Sun X."/>
            <person name="Gostincar C."/>
            <person name="Fang C."/>
            <person name="Gunde-Cimerman N."/>
            <person name="Song Z."/>
        </authorList>
    </citation>
    <scope>NUCLEOTIDE SEQUENCE</scope>
    <source>
        <strain evidence="3">EXF-9298</strain>
    </source>
</reference>
<dbReference type="AlphaFoldDB" id="A0A9P8FJ13"/>
<feature type="compositionally biased region" description="Polar residues" evidence="1">
    <location>
        <begin position="294"/>
        <end position="335"/>
    </location>
</feature>
<proteinExistence type="predicted"/>
<evidence type="ECO:0000256" key="1">
    <source>
        <dbReference type="SAM" id="MobiDB-lite"/>
    </source>
</evidence>
<feature type="compositionally biased region" description="Low complexity" evidence="1">
    <location>
        <begin position="165"/>
        <end position="179"/>
    </location>
</feature>
<comment type="caution">
    <text evidence="3">The sequence shown here is derived from an EMBL/GenBank/DDBJ whole genome shotgun (WGS) entry which is preliminary data.</text>
</comment>
<evidence type="ECO:0000313" key="3">
    <source>
        <dbReference type="EMBL" id="KAG9975286.1"/>
    </source>
</evidence>
<protein>
    <submittedName>
        <fullName evidence="3">Uncharacterized protein</fullName>
    </submittedName>
</protein>
<feature type="region of interest" description="Disordered" evidence="1">
    <location>
        <begin position="137"/>
        <end position="179"/>
    </location>
</feature>
<feature type="compositionally biased region" description="Polar residues" evidence="1">
    <location>
        <begin position="148"/>
        <end position="164"/>
    </location>
</feature>
<accession>A0A9P8FJ13</accession>
<evidence type="ECO:0000256" key="2">
    <source>
        <dbReference type="SAM" id="SignalP"/>
    </source>
</evidence>
<keyword evidence="4" id="KW-1185">Reference proteome</keyword>
<feature type="signal peptide" evidence="2">
    <location>
        <begin position="1"/>
        <end position="22"/>
    </location>
</feature>